<protein>
    <submittedName>
        <fullName evidence="1">Uncharacterized protein</fullName>
    </submittedName>
</protein>
<organism evidence="1 2">
    <name type="scientific">Kineococcus rhizosphaerae</name>
    <dbReference type="NCBI Taxonomy" id="559628"/>
    <lineage>
        <taxon>Bacteria</taxon>
        <taxon>Bacillati</taxon>
        <taxon>Actinomycetota</taxon>
        <taxon>Actinomycetes</taxon>
        <taxon>Kineosporiales</taxon>
        <taxon>Kineosporiaceae</taxon>
        <taxon>Kineococcus</taxon>
    </lineage>
</organism>
<dbReference type="OrthoDB" id="3389824at2"/>
<dbReference type="EMBL" id="PVZF01000016">
    <property type="protein sequence ID" value="PRY10488.1"/>
    <property type="molecule type" value="Genomic_DNA"/>
</dbReference>
<accession>A0A2T0QX78</accession>
<dbReference type="AlphaFoldDB" id="A0A2T0QX78"/>
<name>A0A2T0QX78_9ACTN</name>
<dbReference type="RefSeq" id="WP_106215218.1">
    <property type="nucleotide sequence ID" value="NZ_PVZF01000016.1"/>
</dbReference>
<keyword evidence="2" id="KW-1185">Reference proteome</keyword>
<evidence type="ECO:0000313" key="1">
    <source>
        <dbReference type="EMBL" id="PRY10488.1"/>
    </source>
</evidence>
<dbReference type="Proteomes" id="UP000238083">
    <property type="component" value="Unassembled WGS sequence"/>
</dbReference>
<comment type="caution">
    <text evidence="1">The sequence shown here is derived from an EMBL/GenBank/DDBJ whole genome shotgun (WGS) entry which is preliminary data.</text>
</comment>
<gene>
    <name evidence="1" type="ORF">CLV37_11641</name>
</gene>
<proteinExistence type="predicted"/>
<evidence type="ECO:0000313" key="2">
    <source>
        <dbReference type="Proteomes" id="UP000238083"/>
    </source>
</evidence>
<sequence>MSQLVVEIHVPLTPAPTVTDDDYPYPWIEEVEDHLAELEEAGDLEVHDDGEEIDDEYVFFITGGAEERLLRGASRIATRDGVPRGTYAVVSSDDAEDIGTGRRVDLPL</sequence>
<reference evidence="1 2" key="1">
    <citation type="submission" date="2018-03" db="EMBL/GenBank/DDBJ databases">
        <title>Genomic Encyclopedia of Archaeal and Bacterial Type Strains, Phase II (KMG-II): from individual species to whole genera.</title>
        <authorList>
            <person name="Goeker M."/>
        </authorList>
    </citation>
    <scope>NUCLEOTIDE SEQUENCE [LARGE SCALE GENOMIC DNA]</scope>
    <source>
        <strain evidence="1 2">DSM 19711</strain>
    </source>
</reference>